<dbReference type="InterPro" id="IPR015375">
    <property type="entry name" value="NADH_PPase-like_N"/>
</dbReference>
<comment type="cofactor">
    <cofactor evidence="2">
        <name>Zn(2+)</name>
        <dbReference type="ChEBI" id="CHEBI:29105"/>
    </cofactor>
</comment>
<organism evidence="11 12">
    <name type="scientific">Pseudaquabacterium rugosum</name>
    <dbReference type="NCBI Taxonomy" id="2984194"/>
    <lineage>
        <taxon>Bacteria</taxon>
        <taxon>Pseudomonadati</taxon>
        <taxon>Pseudomonadota</taxon>
        <taxon>Betaproteobacteria</taxon>
        <taxon>Burkholderiales</taxon>
        <taxon>Sphaerotilaceae</taxon>
        <taxon>Pseudaquabacterium</taxon>
    </lineage>
</organism>
<dbReference type="PANTHER" id="PTHR42904:SF6">
    <property type="entry name" value="NAD-CAPPED RNA HYDROLASE NUDT12"/>
    <property type="match status" value="1"/>
</dbReference>
<dbReference type="Pfam" id="PF00293">
    <property type="entry name" value="NUDIX"/>
    <property type="match status" value="1"/>
</dbReference>
<evidence type="ECO:0000256" key="2">
    <source>
        <dbReference type="ARBA" id="ARBA00001947"/>
    </source>
</evidence>
<comment type="similarity">
    <text evidence="3">Belongs to the Nudix hydrolase family. NudC subfamily.</text>
</comment>
<dbReference type="Gene3D" id="3.90.79.10">
    <property type="entry name" value="Nucleoside Triphosphate Pyrophosphohydrolase"/>
    <property type="match status" value="1"/>
</dbReference>
<dbReference type="InterPro" id="IPR050241">
    <property type="entry name" value="NAD-cap_RNA_hydrolase_NudC"/>
</dbReference>
<comment type="cofactor">
    <cofactor evidence="1">
        <name>Mg(2+)</name>
        <dbReference type="ChEBI" id="CHEBI:18420"/>
    </cofactor>
</comment>
<evidence type="ECO:0000256" key="7">
    <source>
        <dbReference type="ARBA" id="ARBA00022842"/>
    </source>
</evidence>
<dbReference type="InterPro" id="IPR015797">
    <property type="entry name" value="NUDIX_hydrolase-like_dom_sf"/>
</dbReference>
<dbReference type="GO" id="GO:0016787">
    <property type="term" value="F:hydrolase activity"/>
    <property type="evidence" value="ECO:0007669"/>
    <property type="project" value="UniProtKB-KW"/>
</dbReference>
<dbReference type="InterPro" id="IPR020084">
    <property type="entry name" value="NUDIX_hydrolase_CS"/>
</dbReference>
<evidence type="ECO:0000256" key="8">
    <source>
        <dbReference type="ARBA" id="ARBA00023027"/>
    </source>
</evidence>
<dbReference type="Proteomes" id="UP001368500">
    <property type="component" value="Unassembled WGS sequence"/>
</dbReference>
<keyword evidence="8" id="KW-0520">NAD</keyword>
<comment type="catalytic activity">
    <reaction evidence="9">
        <text>a 5'-end NAD(+)-phospho-ribonucleoside in mRNA + H2O = a 5'-end phospho-adenosine-phospho-ribonucleoside in mRNA + beta-nicotinamide D-ribonucleotide + 2 H(+)</text>
        <dbReference type="Rhea" id="RHEA:60876"/>
        <dbReference type="Rhea" id="RHEA-COMP:15698"/>
        <dbReference type="Rhea" id="RHEA-COMP:15719"/>
        <dbReference type="ChEBI" id="CHEBI:14649"/>
        <dbReference type="ChEBI" id="CHEBI:15377"/>
        <dbReference type="ChEBI" id="CHEBI:15378"/>
        <dbReference type="ChEBI" id="CHEBI:144029"/>
        <dbReference type="ChEBI" id="CHEBI:144051"/>
    </reaction>
    <physiologicalReaction direction="left-to-right" evidence="9">
        <dbReference type="Rhea" id="RHEA:60877"/>
    </physiologicalReaction>
</comment>
<accession>A0ABU9BBN5</accession>
<evidence type="ECO:0000256" key="9">
    <source>
        <dbReference type="ARBA" id="ARBA00023679"/>
    </source>
</evidence>
<evidence type="ECO:0000256" key="6">
    <source>
        <dbReference type="ARBA" id="ARBA00022801"/>
    </source>
</evidence>
<keyword evidence="5" id="KW-0479">Metal-binding</keyword>
<dbReference type="Pfam" id="PF09296">
    <property type="entry name" value="NUDIX-like"/>
    <property type="match status" value="1"/>
</dbReference>
<keyword evidence="7" id="KW-0460">Magnesium</keyword>
<dbReference type="RefSeq" id="WP_341374287.1">
    <property type="nucleotide sequence ID" value="NZ_JBBUTF010000008.1"/>
</dbReference>
<dbReference type="InterPro" id="IPR000086">
    <property type="entry name" value="NUDIX_hydrolase_dom"/>
</dbReference>
<evidence type="ECO:0000256" key="1">
    <source>
        <dbReference type="ARBA" id="ARBA00001946"/>
    </source>
</evidence>
<dbReference type="Gene3D" id="3.90.79.20">
    <property type="match status" value="1"/>
</dbReference>
<gene>
    <name evidence="11" type="primary">nudC</name>
    <name evidence="11" type="ORF">AACH11_11090</name>
</gene>
<dbReference type="EC" id="3.6.1.22" evidence="4"/>
<keyword evidence="12" id="KW-1185">Reference proteome</keyword>
<dbReference type="Pfam" id="PF09297">
    <property type="entry name" value="Zn_ribbon_NUD"/>
    <property type="match status" value="1"/>
</dbReference>
<reference evidence="11 12" key="1">
    <citation type="submission" date="2024-04" db="EMBL/GenBank/DDBJ databases">
        <title>Novel species of the genus Ideonella isolated from streams.</title>
        <authorList>
            <person name="Lu H."/>
        </authorList>
    </citation>
    <scope>NUCLEOTIDE SEQUENCE [LARGE SCALE GENOMIC DNA]</scope>
    <source>
        <strain evidence="11 12">BYS139W</strain>
    </source>
</reference>
<dbReference type="EMBL" id="JBBUTF010000008">
    <property type="protein sequence ID" value="MEK8026504.1"/>
    <property type="molecule type" value="Genomic_DNA"/>
</dbReference>
<evidence type="ECO:0000259" key="10">
    <source>
        <dbReference type="PROSITE" id="PS51462"/>
    </source>
</evidence>
<dbReference type="PANTHER" id="PTHR42904">
    <property type="entry name" value="NUDIX HYDROLASE, NUDC SUBFAMILY"/>
    <property type="match status" value="1"/>
</dbReference>
<evidence type="ECO:0000313" key="12">
    <source>
        <dbReference type="Proteomes" id="UP001368500"/>
    </source>
</evidence>
<dbReference type="CDD" id="cd03429">
    <property type="entry name" value="NUDIX_NADH_pyrophosphatase_Nudt13"/>
    <property type="match status" value="1"/>
</dbReference>
<sequence length="317" mass="33772">MNLDFEPAIVGPDAPSSAAWIFAFRGAQLLWPLQAEAPPPEADAPPAWAEALQPLAAGHALWQHAQAAVAEPAASAGLAGSPAERPPGLAAHYLGRLGGQDCWALALPAEAPLDGWQPRPLRASMMALPEPLALLAGRAAQILEWDRTHRHCGCCGTPTERLAGERARRCPACGHSAWPRLSPAMMALVWRPGELLLARGPHFAPGMYSALAGFVEPGESLEDCLHREVAEEVGVQVEPPVYFGSQNWPFPHSLMVAYTARWRGGAIVPQPGEIEDARWYPLDALPTLPPPLSIAGRMIRALRDGQGPAALYGALGT</sequence>
<proteinExistence type="inferred from homology"/>
<name>A0ABU9BBN5_9BURK</name>
<dbReference type="NCBIfam" id="NF001299">
    <property type="entry name" value="PRK00241.1"/>
    <property type="match status" value="1"/>
</dbReference>
<dbReference type="InterPro" id="IPR015376">
    <property type="entry name" value="Znr_NADH_PPase"/>
</dbReference>
<evidence type="ECO:0000256" key="3">
    <source>
        <dbReference type="ARBA" id="ARBA00009595"/>
    </source>
</evidence>
<protein>
    <recommendedName>
        <fullName evidence="4">NAD(+) diphosphatase</fullName>
        <ecNumber evidence="4">3.6.1.22</ecNumber>
    </recommendedName>
</protein>
<keyword evidence="6 11" id="KW-0378">Hydrolase</keyword>
<dbReference type="SUPFAM" id="SSF55811">
    <property type="entry name" value="Nudix"/>
    <property type="match status" value="2"/>
</dbReference>
<feature type="domain" description="Nudix hydrolase" evidence="10">
    <location>
        <begin position="180"/>
        <end position="306"/>
    </location>
</feature>
<dbReference type="PROSITE" id="PS00893">
    <property type="entry name" value="NUDIX_BOX"/>
    <property type="match status" value="1"/>
</dbReference>
<dbReference type="InterPro" id="IPR049734">
    <property type="entry name" value="NudC-like_C"/>
</dbReference>
<evidence type="ECO:0000313" key="11">
    <source>
        <dbReference type="EMBL" id="MEK8026504.1"/>
    </source>
</evidence>
<dbReference type="PROSITE" id="PS51462">
    <property type="entry name" value="NUDIX"/>
    <property type="match status" value="1"/>
</dbReference>
<comment type="caution">
    <text evidence="11">The sequence shown here is derived from an EMBL/GenBank/DDBJ whole genome shotgun (WGS) entry which is preliminary data.</text>
</comment>
<evidence type="ECO:0000256" key="5">
    <source>
        <dbReference type="ARBA" id="ARBA00022723"/>
    </source>
</evidence>
<evidence type="ECO:0000256" key="4">
    <source>
        <dbReference type="ARBA" id="ARBA00012381"/>
    </source>
</evidence>